<comment type="caution">
    <text evidence="2">The sequence shown here is derived from an EMBL/GenBank/DDBJ whole genome shotgun (WGS) entry which is preliminary data.</text>
</comment>
<gene>
    <name evidence="2" type="ORF">DBV15_08161</name>
</gene>
<dbReference type="AlphaFoldDB" id="A0A4S2KE98"/>
<protein>
    <submittedName>
        <fullName evidence="2">Uncharacterized protein</fullName>
    </submittedName>
</protein>
<sequence length="54" mass="6207">MCTREPMQTSCYAYNNNFSRCERNHRRRGMKENTRGGNANTSPQSACPPVNRRG</sequence>
<evidence type="ECO:0000313" key="3">
    <source>
        <dbReference type="Proteomes" id="UP000310200"/>
    </source>
</evidence>
<reference evidence="2 3" key="1">
    <citation type="journal article" date="2019" name="Philos. Trans. R. Soc. Lond., B, Biol. Sci.">
        <title>Ant behaviour and brain gene expression of defending hosts depend on the ecological success of the intruding social parasite.</title>
        <authorList>
            <person name="Kaur R."/>
            <person name="Stoldt M."/>
            <person name="Jongepier E."/>
            <person name="Feldmeyer B."/>
            <person name="Menzel F."/>
            <person name="Bornberg-Bauer E."/>
            <person name="Foitzik S."/>
        </authorList>
    </citation>
    <scope>NUCLEOTIDE SEQUENCE [LARGE SCALE GENOMIC DNA]</scope>
    <source>
        <tissue evidence="2">Whole body</tissue>
    </source>
</reference>
<proteinExistence type="predicted"/>
<dbReference type="EMBL" id="QBLH01002949">
    <property type="protein sequence ID" value="TGZ46099.1"/>
    <property type="molecule type" value="Genomic_DNA"/>
</dbReference>
<keyword evidence="3" id="KW-1185">Reference proteome</keyword>
<feature type="compositionally biased region" description="Polar residues" evidence="1">
    <location>
        <begin position="35"/>
        <end position="45"/>
    </location>
</feature>
<organism evidence="2 3">
    <name type="scientific">Temnothorax longispinosus</name>
    <dbReference type="NCBI Taxonomy" id="300112"/>
    <lineage>
        <taxon>Eukaryota</taxon>
        <taxon>Metazoa</taxon>
        <taxon>Ecdysozoa</taxon>
        <taxon>Arthropoda</taxon>
        <taxon>Hexapoda</taxon>
        <taxon>Insecta</taxon>
        <taxon>Pterygota</taxon>
        <taxon>Neoptera</taxon>
        <taxon>Endopterygota</taxon>
        <taxon>Hymenoptera</taxon>
        <taxon>Apocrita</taxon>
        <taxon>Aculeata</taxon>
        <taxon>Formicoidea</taxon>
        <taxon>Formicidae</taxon>
        <taxon>Myrmicinae</taxon>
        <taxon>Temnothorax</taxon>
    </lineage>
</organism>
<feature type="region of interest" description="Disordered" evidence="1">
    <location>
        <begin position="23"/>
        <end position="54"/>
    </location>
</feature>
<evidence type="ECO:0000256" key="1">
    <source>
        <dbReference type="SAM" id="MobiDB-lite"/>
    </source>
</evidence>
<evidence type="ECO:0000313" key="2">
    <source>
        <dbReference type="EMBL" id="TGZ46099.1"/>
    </source>
</evidence>
<name>A0A4S2KE98_9HYME</name>
<accession>A0A4S2KE98</accession>
<dbReference type="Proteomes" id="UP000310200">
    <property type="component" value="Unassembled WGS sequence"/>
</dbReference>